<sequence length="133" mass="14479">MITSELSLRLFTERKEAAFLLKGTPEVGKLPFLAAMGILLSECGFEVLLVGSSNAAVEALTRELSNLDRELDYIHVRRGVAERQCLTTANLENGTGLYESLGAHPDHILPGLKAVKKSRDRSSEGDTVHIQAC</sequence>
<evidence type="ECO:0000313" key="2">
    <source>
        <dbReference type="Proteomes" id="UP001610563"/>
    </source>
</evidence>
<dbReference type="Proteomes" id="UP001610563">
    <property type="component" value="Unassembled WGS sequence"/>
</dbReference>
<comment type="caution">
    <text evidence="1">The sequence shown here is derived from an EMBL/GenBank/DDBJ whole genome shotgun (WGS) entry which is preliminary data.</text>
</comment>
<evidence type="ECO:0000313" key="1">
    <source>
        <dbReference type="EMBL" id="KAL2785173.1"/>
    </source>
</evidence>
<proteinExistence type="predicted"/>
<organism evidence="1 2">
    <name type="scientific">Aspergillus keveii</name>
    <dbReference type="NCBI Taxonomy" id="714993"/>
    <lineage>
        <taxon>Eukaryota</taxon>
        <taxon>Fungi</taxon>
        <taxon>Dikarya</taxon>
        <taxon>Ascomycota</taxon>
        <taxon>Pezizomycotina</taxon>
        <taxon>Eurotiomycetes</taxon>
        <taxon>Eurotiomycetidae</taxon>
        <taxon>Eurotiales</taxon>
        <taxon>Aspergillaceae</taxon>
        <taxon>Aspergillus</taxon>
        <taxon>Aspergillus subgen. Nidulantes</taxon>
    </lineage>
</organism>
<protein>
    <submittedName>
        <fullName evidence="1">Uncharacterized protein</fullName>
    </submittedName>
</protein>
<keyword evidence="2" id="KW-1185">Reference proteome</keyword>
<reference evidence="1 2" key="1">
    <citation type="submission" date="2024-07" db="EMBL/GenBank/DDBJ databases">
        <title>Section-level genome sequencing and comparative genomics of Aspergillus sections Usti and Cavernicolus.</title>
        <authorList>
            <consortium name="Lawrence Berkeley National Laboratory"/>
            <person name="Nybo J.L."/>
            <person name="Vesth T.C."/>
            <person name="Theobald S."/>
            <person name="Frisvad J.C."/>
            <person name="Larsen T.O."/>
            <person name="Kjaerboelling I."/>
            <person name="Rothschild-Mancinelli K."/>
            <person name="Lyhne E.K."/>
            <person name="Kogle M.E."/>
            <person name="Barry K."/>
            <person name="Clum A."/>
            <person name="Na H."/>
            <person name="Ledsgaard L."/>
            <person name="Lin J."/>
            <person name="Lipzen A."/>
            <person name="Kuo A."/>
            <person name="Riley R."/>
            <person name="Mondo S."/>
            <person name="Labutti K."/>
            <person name="Haridas S."/>
            <person name="Pangalinan J."/>
            <person name="Salamov A.A."/>
            <person name="Simmons B.A."/>
            <person name="Magnuson J.K."/>
            <person name="Chen J."/>
            <person name="Drula E."/>
            <person name="Henrissat B."/>
            <person name="Wiebenga A."/>
            <person name="Lubbers R.J."/>
            <person name="Gomes A.C."/>
            <person name="Makela M.R."/>
            <person name="Stajich J."/>
            <person name="Grigoriev I.V."/>
            <person name="Mortensen U.H."/>
            <person name="De Vries R.P."/>
            <person name="Baker S.E."/>
            <person name="Andersen M.R."/>
        </authorList>
    </citation>
    <scope>NUCLEOTIDE SEQUENCE [LARGE SCALE GENOMIC DNA]</scope>
    <source>
        <strain evidence="1 2">CBS 209.92</strain>
    </source>
</reference>
<dbReference type="EMBL" id="JBFTWV010000153">
    <property type="protein sequence ID" value="KAL2785173.1"/>
    <property type="molecule type" value="Genomic_DNA"/>
</dbReference>
<accession>A0ABR4FQ66</accession>
<name>A0ABR4FQ66_9EURO</name>
<gene>
    <name evidence="1" type="ORF">BJX66DRAFT_67625</name>
</gene>